<name>F2BEP9_9NEIS</name>
<reference evidence="2 3" key="1">
    <citation type="submission" date="2011-02" db="EMBL/GenBank/DDBJ databases">
        <authorList>
            <person name="Muzny D."/>
            <person name="Qin X."/>
            <person name="Deng J."/>
            <person name="Jiang H."/>
            <person name="Liu Y."/>
            <person name="Qu J."/>
            <person name="Song X.-Z."/>
            <person name="Zhang L."/>
            <person name="Thornton R."/>
            <person name="Coyle M."/>
            <person name="Francisco L."/>
            <person name="Jackson L."/>
            <person name="Javaid M."/>
            <person name="Korchina V."/>
            <person name="Kovar C."/>
            <person name="Mata R."/>
            <person name="Mathew T."/>
            <person name="Ngo R."/>
            <person name="Nguyen L."/>
            <person name="Nguyen N."/>
            <person name="Okwuonu G."/>
            <person name="Ongeri F."/>
            <person name="Pham C."/>
            <person name="Simmons D."/>
            <person name="Wilczek-Boney K."/>
            <person name="Hale W."/>
            <person name="Jakkamsetti A."/>
            <person name="Pham P."/>
            <person name="Ruth R."/>
            <person name="San Lucas F."/>
            <person name="Warren J."/>
            <person name="Zhang J."/>
            <person name="Zhao Z."/>
            <person name="Zhou C."/>
            <person name="Zhu D."/>
            <person name="Lee S."/>
            <person name="Bess C."/>
            <person name="Blankenburg K."/>
            <person name="Forbes L."/>
            <person name="Fu Q."/>
            <person name="Gubbala S."/>
            <person name="Hirani K."/>
            <person name="Jayaseelan J.C."/>
            <person name="Lara F."/>
            <person name="Munidasa M."/>
            <person name="Palculict T."/>
            <person name="Patil S."/>
            <person name="Pu L.-L."/>
            <person name="Saada N."/>
            <person name="Tang L."/>
            <person name="Weissenberger G."/>
            <person name="Zhu Y."/>
            <person name="Hemphill L."/>
            <person name="Shang Y."/>
            <person name="Youmans B."/>
            <person name="Ayvaz T."/>
            <person name="Ross M."/>
            <person name="Santibanez J."/>
            <person name="Aqrawi P."/>
            <person name="Gross S."/>
            <person name="Joshi V."/>
            <person name="Fowler G."/>
            <person name="Nazareth L."/>
            <person name="Reid J."/>
            <person name="Worley K."/>
            <person name="Petrosino J."/>
            <person name="Highlander S."/>
            <person name="Gibbs R."/>
        </authorList>
    </citation>
    <scope>NUCLEOTIDE SEQUENCE [LARGE SCALE GENOMIC DNA]</scope>
    <source>
        <strain evidence="2 3">ATCC BAA-1200</strain>
    </source>
</reference>
<dbReference type="RefSeq" id="WP_007343211.1">
    <property type="nucleotide sequence ID" value="NZ_GL878494.1"/>
</dbReference>
<accession>F2BEP9</accession>
<evidence type="ECO:0000313" key="3">
    <source>
        <dbReference type="Proteomes" id="UP000004105"/>
    </source>
</evidence>
<evidence type="ECO:0000256" key="1">
    <source>
        <dbReference type="SAM" id="Phobius"/>
    </source>
</evidence>
<keyword evidence="1" id="KW-0472">Membrane</keyword>
<feature type="transmembrane region" description="Helical" evidence="1">
    <location>
        <begin position="75"/>
        <end position="94"/>
    </location>
</feature>
<dbReference type="HOGENOM" id="CLU_2356831_0_0_4"/>
<keyword evidence="3" id="KW-1185">Reference proteome</keyword>
<sequence>MDKPARSLIPLRLAAVTLLPAASALWFHLRPAANRTGFLIDGIIMACLCTFLFKYILFACISHRLRGEKRLQKQTALLFLPLALFALYICRYFGVF</sequence>
<proteinExistence type="predicted"/>
<keyword evidence="1" id="KW-1133">Transmembrane helix</keyword>
<dbReference type="STRING" id="267212.GCA_001063965_01398"/>
<dbReference type="EMBL" id="AFAY01000046">
    <property type="protein sequence ID" value="EGF09954.1"/>
    <property type="molecule type" value="Genomic_DNA"/>
</dbReference>
<evidence type="ECO:0000313" key="2">
    <source>
        <dbReference type="EMBL" id="EGF09954.1"/>
    </source>
</evidence>
<dbReference type="Proteomes" id="UP000004105">
    <property type="component" value="Unassembled WGS sequence"/>
</dbReference>
<feature type="transmembrane region" description="Helical" evidence="1">
    <location>
        <begin position="40"/>
        <end position="63"/>
    </location>
</feature>
<comment type="caution">
    <text evidence="2">The sequence shown here is derived from an EMBL/GenBank/DDBJ whole genome shotgun (WGS) entry which is preliminary data.</text>
</comment>
<gene>
    <name evidence="2" type="ORF">HMPREF9123_2206</name>
</gene>
<dbReference type="AlphaFoldDB" id="F2BEP9"/>
<dbReference type="OrthoDB" id="8612279at2"/>
<organism evidence="2 3">
    <name type="scientific">Neisseria bacilliformis ATCC BAA-1200</name>
    <dbReference type="NCBI Taxonomy" id="888742"/>
    <lineage>
        <taxon>Bacteria</taxon>
        <taxon>Pseudomonadati</taxon>
        <taxon>Pseudomonadota</taxon>
        <taxon>Betaproteobacteria</taxon>
        <taxon>Neisseriales</taxon>
        <taxon>Neisseriaceae</taxon>
        <taxon>Neisseria</taxon>
    </lineage>
</organism>
<keyword evidence="1" id="KW-0812">Transmembrane</keyword>
<protein>
    <submittedName>
        <fullName evidence="2">Membrane protein</fullName>
    </submittedName>
</protein>